<dbReference type="Proteomes" id="UP000000644">
    <property type="component" value="Chromosome"/>
</dbReference>
<keyword evidence="3" id="KW-1185">Reference proteome</keyword>
<keyword evidence="2" id="KW-0223">Dioxygenase</keyword>
<dbReference type="SUPFAM" id="SSF54593">
    <property type="entry name" value="Glyoxalase/Bleomycin resistance protein/Dihydroxybiphenyl dioxygenase"/>
    <property type="match status" value="1"/>
</dbReference>
<dbReference type="GO" id="GO:0051213">
    <property type="term" value="F:dioxygenase activity"/>
    <property type="evidence" value="ECO:0007669"/>
    <property type="project" value="UniProtKB-KW"/>
</dbReference>
<feature type="domain" description="VOC" evidence="1">
    <location>
        <begin position="26"/>
        <end position="143"/>
    </location>
</feature>
<dbReference type="STRING" id="365044.Pnap_1655"/>
<dbReference type="InterPro" id="IPR029068">
    <property type="entry name" value="Glyas_Bleomycin-R_OHBP_Dase"/>
</dbReference>
<proteinExistence type="predicted"/>
<dbReference type="eggNOG" id="COG3185">
    <property type="taxonomic scope" value="Bacteria"/>
</dbReference>
<keyword evidence="2" id="KW-0560">Oxidoreductase</keyword>
<evidence type="ECO:0000259" key="1">
    <source>
        <dbReference type="PROSITE" id="PS51819"/>
    </source>
</evidence>
<evidence type="ECO:0000313" key="3">
    <source>
        <dbReference type="Proteomes" id="UP000000644"/>
    </source>
</evidence>
<gene>
    <name evidence="2" type="ordered locus">Pnap_1655</name>
</gene>
<dbReference type="AlphaFoldDB" id="A1VMU1"/>
<organism evidence="2 3">
    <name type="scientific">Polaromonas naphthalenivorans (strain CJ2)</name>
    <dbReference type="NCBI Taxonomy" id="365044"/>
    <lineage>
        <taxon>Bacteria</taxon>
        <taxon>Pseudomonadati</taxon>
        <taxon>Pseudomonadota</taxon>
        <taxon>Betaproteobacteria</taxon>
        <taxon>Burkholderiales</taxon>
        <taxon>Comamonadaceae</taxon>
        <taxon>Polaromonas</taxon>
    </lineage>
</organism>
<evidence type="ECO:0000313" key="2">
    <source>
        <dbReference type="EMBL" id="ABM36969.1"/>
    </source>
</evidence>
<dbReference type="RefSeq" id="WP_011801055.1">
    <property type="nucleotide sequence ID" value="NC_008781.1"/>
</dbReference>
<name>A1VMU1_POLNA</name>
<keyword evidence="2" id="KW-0670">Pyruvate</keyword>
<dbReference type="PROSITE" id="PS51819">
    <property type="entry name" value="VOC"/>
    <property type="match status" value="1"/>
</dbReference>
<dbReference type="EMBL" id="CP000529">
    <property type="protein sequence ID" value="ABM36969.1"/>
    <property type="molecule type" value="Genomic_DNA"/>
</dbReference>
<dbReference type="Pfam" id="PF14696">
    <property type="entry name" value="Glyoxalase_5"/>
    <property type="match status" value="1"/>
</dbReference>
<dbReference type="InterPro" id="IPR037523">
    <property type="entry name" value="VOC_core"/>
</dbReference>
<accession>A1VMU1</accession>
<dbReference type="HOGENOM" id="CLU_034004_1_0_4"/>
<reference evidence="3" key="1">
    <citation type="journal article" date="2009" name="Environ. Microbiol.">
        <title>The genome of Polaromonas naphthalenivorans strain CJ2, isolated from coal tar-contaminated sediment, reveals physiological and metabolic versatility and evolution through extensive horizontal gene transfer.</title>
        <authorList>
            <person name="Yagi J.M."/>
            <person name="Sims D."/>
            <person name="Brettin T."/>
            <person name="Bruce D."/>
            <person name="Madsen E.L."/>
        </authorList>
    </citation>
    <scope>NUCLEOTIDE SEQUENCE [LARGE SCALE GENOMIC DNA]</scope>
    <source>
        <strain evidence="3">CJ2</strain>
    </source>
</reference>
<protein>
    <submittedName>
        <fullName evidence="2">4-hydroxyphenylpyruvate dioxygenase</fullName>
    </submittedName>
</protein>
<dbReference type="KEGG" id="pna:Pnap_1655"/>
<sequence>MSTPLQASAADREAIQEAANPLGLDGIEFIEYATAKPQALGQVLEMMGFRPIARHRSREVMLYRQGGMNVIVNAHIPVMPNGAQPADKPMLAAVALRVRDAAAAYAHALEKGAWAVPPRVEVMELNIPAIHGVGTSRIYFVDRYDKFSIYDVDFVPIPTVEQHPPAVAGLHFFGIVQYIGTDRTEDWAEFYRELFGFIELPAEQRFGILPKGRILRSPCPASSRFYLQLIEPDASVLEVESNEGLQRIGLGCPDVLAAVAELGKRGVEFVESRGVHTEDRGALTKTWMGSVSFELVHNLR</sequence>
<dbReference type="OrthoDB" id="9780241at2"/>
<dbReference type="Gene3D" id="3.10.180.10">
    <property type="entry name" value="2,3-Dihydroxybiphenyl 1,2-Dioxygenase, domain 1"/>
    <property type="match status" value="2"/>
</dbReference>